<dbReference type="EMBL" id="CASHTH010001851">
    <property type="protein sequence ID" value="CAI8020853.1"/>
    <property type="molecule type" value="Genomic_DNA"/>
</dbReference>
<dbReference type="Proteomes" id="UP001174909">
    <property type="component" value="Unassembled WGS sequence"/>
</dbReference>
<keyword evidence="2" id="KW-1133">Transmembrane helix</keyword>
<feature type="transmembrane region" description="Helical" evidence="2">
    <location>
        <begin position="77"/>
        <end position="103"/>
    </location>
</feature>
<evidence type="ECO:0000313" key="3">
    <source>
        <dbReference type="EMBL" id="CAI8020853.1"/>
    </source>
</evidence>
<keyword evidence="2" id="KW-0812">Transmembrane</keyword>
<accession>A0AA35S1E2</accession>
<keyword evidence="2" id="KW-0472">Membrane</keyword>
<organism evidence="3 4">
    <name type="scientific">Geodia barretti</name>
    <name type="common">Barrett's horny sponge</name>
    <dbReference type="NCBI Taxonomy" id="519541"/>
    <lineage>
        <taxon>Eukaryota</taxon>
        <taxon>Metazoa</taxon>
        <taxon>Porifera</taxon>
        <taxon>Demospongiae</taxon>
        <taxon>Heteroscleromorpha</taxon>
        <taxon>Tetractinellida</taxon>
        <taxon>Astrophorina</taxon>
        <taxon>Geodiidae</taxon>
        <taxon>Geodia</taxon>
    </lineage>
</organism>
<feature type="region of interest" description="Disordered" evidence="1">
    <location>
        <begin position="120"/>
        <end position="154"/>
    </location>
</feature>
<reference evidence="3" key="1">
    <citation type="submission" date="2023-03" db="EMBL/GenBank/DDBJ databases">
        <authorList>
            <person name="Steffen K."/>
            <person name="Cardenas P."/>
        </authorList>
    </citation>
    <scope>NUCLEOTIDE SEQUENCE</scope>
</reference>
<protein>
    <submittedName>
        <fullName evidence="3">Uncharacterized protein</fullName>
    </submittedName>
</protein>
<name>A0AA35S1E2_GEOBA</name>
<evidence type="ECO:0000256" key="1">
    <source>
        <dbReference type="SAM" id="MobiDB-lite"/>
    </source>
</evidence>
<proteinExistence type="predicted"/>
<dbReference type="AlphaFoldDB" id="A0AA35S1E2"/>
<evidence type="ECO:0000256" key="2">
    <source>
        <dbReference type="SAM" id="Phobius"/>
    </source>
</evidence>
<sequence>MKILVLVTPTSSVRLIMTPLPSSSLTRLHGSTSDITQGFISTFIHATLSPSITVVSSTTVIDEARGPSRDGCLESRIYLAVGTALSVFGVLIGFLFGFLFGFITATRRKSSTNEVIAEENPAYGVTLGPGPATTTEPPPTAPQPQEAEYELIPF</sequence>
<keyword evidence="4" id="KW-1185">Reference proteome</keyword>
<evidence type="ECO:0000313" key="4">
    <source>
        <dbReference type="Proteomes" id="UP001174909"/>
    </source>
</evidence>
<gene>
    <name evidence="3" type="ORF">GBAR_LOCUS12432</name>
</gene>
<comment type="caution">
    <text evidence="3">The sequence shown here is derived from an EMBL/GenBank/DDBJ whole genome shotgun (WGS) entry which is preliminary data.</text>
</comment>